<name>A0A2A2EWF1_9GAMM</name>
<dbReference type="RefSeq" id="WP_095621279.1">
    <property type="nucleotide sequence ID" value="NZ_NSKB01000004.1"/>
</dbReference>
<evidence type="ECO:0000313" key="3">
    <source>
        <dbReference type="Proteomes" id="UP000217771"/>
    </source>
</evidence>
<dbReference type="EMBL" id="NSKB01000004">
    <property type="protein sequence ID" value="PAU76890.1"/>
    <property type="molecule type" value="Genomic_DNA"/>
</dbReference>
<evidence type="ECO:0000256" key="1">
    <source>
        <dbReference type="SAM" id="MobiDB-lite"/>
    </source>
</evidence>
<dbReference type="InterPro" id="IPR025157">
    <property type="entry name" value="Hemagglutinin_rpt"/>
</dbReference>
<keyword evidence="3" id="KW-1185">Reference proteome</keyword>
<comment type="caution">
    <text evidence="2">The sequence shown here is derived from an EMBL/GenBank/DDBJ whole genome shotgun (WGS) entry which is preliminary data.</text>
</comment>
<dbReference type="Pfam" id="PF13332">
    <property type="entry name" value="Fil_haemagg_2"/>
    <property type="match status" value="2"/>
</dbReference>
<dbReference type="OrthoDB" id="2664633at2"/>
<sequence>MRGQSRCINCSSTRHRYRAGDPGLRAAQLNVGDDLALSAGRGISLQAGNDLRLTASQLQAGGSAALLAGNRIDLLTAQEEDYSLYEYRRSGGLLRSGRHQRDEVRDIREVGTQISAGDDIALVSGGDQSYRGARLDAGQDLALLSGGNIAFDMASDLRTESHERSKSNFVRQSASGEGTTRETLRQNELRYQGELAIQAAQGISIEVEGINAQSVRQTVDAMAAANPDLAWLQEMEQRGDIDWRHVEAIHDSWSYSQSGLGPGAALAVSIVAAAWAGPAASGLLGLAEGGVAAGIVSAVAGSLAGTGAVSLVNNRGGLGATFSDTFAMVT</sequence>
<evidence type="ECO:0008006" key="4">
    <source>
        <dbReference type="Google" id="ProtNLM"/>
    </source>
</evidence>
<evidence type="ECO:0000313" key="2">
    <source>
        <dbReference type="EMBL" id="PAU76890.1"/>
    </source>
</evidence>
<gene>
    <name evidence="2" type="ORF">CK498_13035</name>
</gene>
<feature type="region of interest" description="Disordered" evidence="1">
    <location>
        <begin position="161"/>
        <end position="181"/>
    </location>
</feature>
<proteinExistence type="predicted"/>
<feature type="compositionally biased region" description="Polar residues" evidence="1">
    <location>
        <begin position="167"/>
        <end position="178"/>
    </location>
</feature>
<organism evidence="2 3">
    <name type="scientific">Halomonas salipaludis</name>
    <dbReference type="NCBI Taxonomy" id="2032625"/>
    <lineage>
        <taxon>Bacteria</taxon>
        <taxon>Pseudomonadati</taxon>
        <taxon>Pseudomonadota</taxon>
        <taxon>Gammaproteobacteria</taxon>
        <taxon>Oceanospirillales</taxon>
        <taxon>Halomonadaceae</taxon>
        <taxon>Halomonas</taxon>
    </lineage>
</organism>
<dbReference type="GO" id="GO:0003824">
    <property type="term" value="F:catalytic activity"/>
    <property type="evidence" value="ECO:0007669"/>
    <property type="project" value="UniProtKB-ARBA"/>
</dbReference>
<dbReference type="AlphaFoldDB" id="A0A2A2EWF1"/>
<dbReference type="Proteomes" id="UP000217771">
    <property type="component" value="Unassembled WGS sequence"/>
</dbReference>
<protein>
    <recommendedName>
        <fullName evidence="4">Adhesin HecA-like repeat protein</fullName>
    </recommendedName>
</protein>
<reference evidence="2 3" key="1">
    <citation type="submission" date="2017-08" db="EMBL/GenBank/DDBJ databases">
        <title>Halomonas alkalisoli sp. nov., isolated from saline alkaline soil.</title>
        <authorList>
            <person name="Wang D."/>
            <person name="Zhang G."/>
        </authorList>
    </citation>
    <scope>NUCLEOTIDE SEQUENCE [LARGE SCALE GENOMIC DNA]</scope>
    <source>
        <strain evidence="2 3">WRN001</strain>
    </source>
</reference>
<accession>A0A2A2EWF1</accession>